<dbReference type="PROSITE" id="PS51186">
    <property type="entry name" value="GNAT"/>
    <property type="match status" value="1"/>
</dbReference>
<comment type="caution">
    <text evidence="2">The sequence shown here is derived from an EMBL/GenBank/DDBJ whole genome shotgun (WGS) entry which is preliminary data.</text>
</comment>
<organism evidence="2 3">
    <name type="scientific">Adineta steineri</name>
    <dbReference type="NCBI Taxonomy" id="433720"/>
    <lineage>
        <taxon>Eukaryota</taxon>
        <taxon>Metazoa</taxon>
        <taxon>Spiralia</taxon>
        <taxon>Gnathifera</taxon>
        <taxon>Rotifera</taxon>
        <taxon>Eurotatoria</taxon>
        <taxon>Bdelloidea</taxon>
        <taxon>Adinetida</taxon>
        <taxon>Adinetidae</taxon>
        <taxon>Adineta</taxon>
    </lineage>
</organism>
<dbReference type="InterPro" id="IPR000182">
    <property type="entry name" value="GNAT_dom"/>
</dbReference>
<sequence>MSVTASKESIQHVNTAQSCPSLTYRIATLSDCESIVSLVNSSTRGDLSRQGWTSAESLLEGQRVDAGMLTEIINSNHEVVFIFFDENSKTLVGCVHLKHDQTNKCAFLGMLAVRPDLQTQGFGKFIISTAENYALNNWNVEYIEMSTIALRTELIAFYHRRGYFDTGRREPFPTEHSKYGVPKQNGDTSFNLQTLLDQAPHLYTLMIEDENLSALRVVSRLTSVSIRQLVFIPCLLPDTHFFDDADCAVFARSPLARQCEVLEIHIRSRASVMNLIHTMTNLRAMTIYVRDDDDMESSPIKHLRRNFLTRKTNSMRDGLNSLWRKLSIQKRKLGTMKNTTENDAKSSYNTEPESIEWLQNNAQRRCWISCSSGWTGDFYVKCWID</sequence>
<evidence type="ECO:0000313" key="2">
    <source>
        <dbReference type="EMBL" id="CAF0856579.1"/>
    </source>
</evidence>
<dbReference type="EMBL" id="CAJNON010000043">
    <property type="protein sequence ID" value="CAF0856579.1"/>
    <property type="molecule type" value="Genomic_DNA"/>
</dbReference>
<accession>A0A813WK42</accession>
<dbReference type="Proteomes" id="UP000663891">
    <property type="component" value="Unassembled WGS sequence"/>
</dbReference>
<name>A0A813WK42_9BILA</name>
<reference evidence="2" key="1">
    <citation type="submission" date="2021-02" db="EMBL/GenBank/DDBJ databases">
        <authorList>
            <person name="Nowell W R."/>
        </authorList>
    </citation>
    <scope>NUCLEOTIDE SEQUENCE</scope>
</reference>
<proteinExistence type="predicted"/>
<feature type="domain" description="N-acetyltransferase" evidence="1">
    <location>
        <begin position="22"/>
        <end position="184"/>
    </location>
</feature>
<dbReference type="AlphaFoldDB" id="A0A813WK42"/>
<dbReference type="SUPFAM" id="SSF55729">
    <property type="entry name" value="Acyl-CoA N-acyltransferases (Nat)"/>
    <property type="match status" value="1"/>
</dbReference>
<dbReference type="CDD" id="cd04301">
    <property type="entry name" value="NAT_SF"/>
    <property type="match status" value="1"/>
</dbReference>
<evidence type="ECO:0000259" key="1">
    <source>
        <dbReference type="PROSITE" id="PS51186"/>
    </source>
</evidence>
<dbReference type="Gene3D" id="3.40.630.30">
    <property type="match status" value="1"/>
</dbReference>
<dbReference type="PROSITE" id="PS51257">
    <property type="entry name" value="PROKAR_LIPOPROTEIN"/>
    <property type="match status" value="1"/>
</dbReference>
<dbReference type="OrthoDB" id="5689at2759"/>
<evidence type="ECO:0000313" key="3">
    <source>
        <dbReference type="Proteomes" id="UP000663891"/>
    </source>
</evidence>
<protein>
    <recommendedName>
        <fullName evidence="1">N-acetyltransferase domain-containing protein</fullName>
    </recommendedName>
</protein>
<dbReference type="Pfam" id="PF00583">
    <property type="entry name" value="Acetyltransf_1"/>
    <property type="match status" value="1"/>
</dbReference>
<dbReference type="InterPro" id="IPR016181">
    <property type="entry name" value="Acyl_CoA_acyltransferase"/>
</dbReference>
<dbReference type="GO" id="GO:0016747">
    <property type="term" value="F:acyltransferase activity, transferring groups other than amino-acyl groups"/>
    <property type="evidence" value="ECO:0007669"/>
    <property type="project" value="InterPro"/>
</dbReference>
<gene>
    <name evidence="2" type="ORF">VCS650_LOCUS6963</name>
</gene>